<evidence type="ECO:0000256" key="1">
    <source>
        <dbReference type="ARBA" id="ARBA00004141"/>
    </source>
</evidence>
<dbReference type="GO" id="GO:0005261">
    <property type="term" value="F:monoatomic cation channel activity"/>
    <property type="evidence" value="ECO:0007669"/>
    <property type="project" value="TreeGrafter"/>
</dbReference>
<evidence type="ECO:0000256" key="2">
    <source>
        <dbReference type="ARBA" id="ARBA00022692"/>
    </source>
</evidence>
<keyword evidence="4" id="KW-1133">Transmembrane helix</keyword>
<dbReference type="EMBL" id="NHON01000001">
    <property type="protein sequence ID" value="OWJ69203.1"/>
    <property type="molecule type" value="Genomic_DNA"/>
</dbReference>
<accession>A0A211ZVB1</accession>
<sequence length="1631" mass="170778">MRAGRTGGWLFVVAAAALAGASASPACAADERPALITYGPKALTREGDFYRQQTIYISVPEGVSGRLWINVLDPGISPEYDQSTGPPGASRTRYAVFGGPGAFWLPPLVPAVPAPEQEAAGTLIADRVFGGEADAVGQWKTVAVVDPRQGDAVDGRRIFRLLVQGVAGAAGNVFDVAVSARETRPLAPEGLEIFAYRPVVRVPDSRSFAELRFRPPPGDGRLVVHNFDLAYGSLDLTTAFESAPLKASGQDEWQAAEIPAAAGLGGAEAALEFGRGMEMPNDATFMIADGAGHPVPFQLPVKLWPALVRPKPAIDRSDLAACGSVSFDAGRSTDPKGGPLVYRWDFGDGATAEGPLVRHDYSEPGRYKARLEVLGSSARIGDGAAAEAEVDVPVPPEARLEAPLSASVGADVAFDGSASVAGRLPIRHMTWHFNDGDTLVGPRVGRRFDRPGRYLASLTVDDGSGQPCGADTAEASIVVNTPPVAVPGPARRVSIDETIAFDARQSFDPDGRITAYQWEFGDGTRSDAAQPTHAYSRPGTYAVRLTVADDAGLPNSTTSAATTVLVNAPPLSVAGADRSAAIGEPLVFDGSASSDPDGRVLTWDWDFGNGDTGTGQKTTYAFARPGTYTVRLTVRDDSGTGSATGESTLSVRVNDPPVALAGPDQLVTASVVAFDGTGSFDRDDAIAQYVWDFGDGSTGTGPRPTHVYEATGRYQVRLTVTDRSGTKWSSSTDGMTVTVNVRPVADPGPDRVVAPGEKVVFDGSRSLDPDGDITDYRWDFRDGSTGRGRIASHSFARPGLYDVRLAVADDSGDADAVDYKEARITVNAAPVADPGGDLIVAPGDKVRLSAANSYDADGRITSYRWDFSDGSAPATSAQVERSFAAPGLYTARLTVADDSGASNGFNSREITIAVNHPPVADPGRDTLTESLIVSFDGTASLDPDGDALTYRWDFGDGASAAGAKVQHSYATAGTYPIILVVDDGKGLRNSVAQAARSLVIHQPPVADAGGNRQVCTGDVITFDGSKSVDPQGGALRYDWDFGDGTTSGIVNPTKTYRSGGVYPVTLSVQDSAGLANSKDADSVSVKVDQGPSADAGPDIEACAMSPIDFDASRSFDPNGTIKRYDWDFGDGKFAIGEKPNHVYEHPGDYRVFLKIEGQRLGQCDPHSTDEMSVRILQGPVVKIDARAAAPLGEVAFDGSGSQMPGGRITGWHWDFGDGGTAEGAAVGHLFTEPGRKKVTLTVTSDSASPTCQRVAATHVVTVNAPPVAAIAGPDSASEGEEVLLDAGPSHDPDGAIAAYGWDFGDGTTAKGVRASHRFTAAGRYRVRLTVTDEAGVENSAMTVEKPLTVRPPPAPDIALPAAACIGEDVRLAVKGTAAKPMESGWRDAGTAEGAHSFVRRFDTPGRYDVTIIPDDGRDLASSRRPLTRMLHINRPPVAMPGPQRLVCPMTEIVFDGASSYDPDGRIIRYQWNFGDGGSAQGPTATHSFAAPGTYDVALTVTDDTESSCASTRRSVQVVVNAPPVADAGPPFEAFIGGAADAVLLDGTRSRDPDGGALTHVWRIGDGTTESGERVRHLFRQAGDIPVELTVTDGSGLSCGTATDSTVATVRRHDPVQVTEAPPAVPPAIPPD</sequence>
<keyword evidence="3" id="KW-0677">Repeat</keyword>
<proteinExistence type="predicted"/>
<name>A0A211ZVB1_9PROT</name>
<feature type="domain" description="PKD" evidence="7">
    <location>
        <begin position="829"/>
        <end position="902"/>
    </location>
</feature>
<keyword evidence="6" id="KW-0732">Signal</keyword>
<dbReference type="InterPro" id="IPR022409">
    <property type="entry name" value="PKD/Chitinase_dom"/>
</dbReference>
<evidence type="ECO:0000256" key="6">
    <source>
        <dbReference type="SAM" id="SignalP"/>
    </source>
</evidence>
<feature type="domain" description="PKD" evidence="7">
    <location>
        <begin position="1435"/>
        <end position="1517"/>
    </location>
</feature>
<comment type="subcellular location">
    <subcellularLocation>
        <location evidence="1">Membrane</location>
        <topology evidence="1">Multi-pass membrane protein</topology>
    </subcellularLocation>
</comment>
<feature type="domain" description="PKD" evidence="7">
    <location>
        <begin position="569"/>
        <end position="651"/>
    </location>
</feature>
<dbReference type="InterPro" id="IPR035986">
    <property type="entry name" value="PKD_dom_sf"/>
</dbReference>
<reference evidence="9" key="1">
    <citation type="submission" date="2017-05" db="EMBL/GenBank/DDBJ databases">
        <authorList>
            <person name="Macchi M."/>
            <person name="Festa S."/>
            <person name="Coppotelli B.M."/>
            <person name="Morelli I.S."/>
        </authorList>
    </citation>
    <scope>NUCLEOTIDE SEQUENCE [LARGE SCALE GENOMIC DNA]</scope>
    <source>
        <strain evidence="9">I</strain>
    </source>
</reference>
<evidence type="ECO:0000256" key="5">
    <source>
        <dbReference type="ARBA" id="ARBA00023136"/>
    </source>
</evidence>
<feature type="domain" description="PKD" evidence="7">
    <location>
        <begin position="482"/>
        <end position="558"/>
    </location>
</feature>
<feature type="domain" description="PKD" evidence="7">
    <location>
        <begin position="1003"/>
        <end position="1073"/>
    </location>
</feature>
<evidence type="ECO:0000256" key="3">
    <source>
        <dbReference type="ARBA" id="ARBA00022737"/>
    </source>
</evidence>
<feature type="domain" description="PKD" evidence="7">
    <location>
        <begin position="1536"/>
        <end position="1595"/>
    </location>
</feature>
<gene>
    <name evidence="8" type="ORF">BWR60_01340</name>
</gene>
<keyword evidence="5" id="KW-0472">Membrane</keyword>
<dbReference type="PANTHER" id="PTHR46730:SF4">
    <property type="entry name" value="POLYCYSTIC KIDNEY DISEASE PROTEIN 1-LIKE 1"/>
    <property type="match status" value="1"/>
</dbReference>
<dbReference type="STRING" id="1122125.GCA_000423185_06345"/>
<feature type="domain" description="PKD" evidence="7">
    <location>
        <begin position="655"/>
        <end position="733"/>
    </location>
</feature>
<dbReference type="Proteomes" id="UP000196655">
    <property type="component" value="Unassembled WGS sequence"/>
</dbReference>
<feature type="domain" description="PKD" evidence="7">
    <location>
        <begin position="1193"/>
        <end position="1248"/>
    </location>
</feature>
<dbReference type="SMART" id="SM00089">
    <property type="entry name" value="PKD"/>
    <property type="match status" value="14"/>
</dbReference>
<organism evidence="8 9">
    <name type="scientific">Inquilinus limosus</name>
    <dbReference type="NCBI Taxonomy" id="171674"/>
    <lineage>
        <taxon>Bacteria</taxon>
        <taxon>Pseudomonadati</taxon>
        <taxon>Pseudomonadota</taxon>
        <taxon>Alphaproteobacteria</taxon>
        <taxon>Rhodospirillales</taxon>
        <taxon>Rhodospirillaceae</taxon>
        <taxon>Inquilinus</taxon>
    </lineage>
</organism>
<dbReference type="GO" id="GO:0006816">
    <property type="term" value="P:calcium ion transport"/>
    <property type="evidence" value="ECO:0007669"/>
    <property type="project" value="TreeGrafter"/>
</dbReference>
<dbReference type="GO" id="GO:0005886">
    <property type="term" value="C:plasma membrane"/>
    <property type="evidence" value="ECO:0007669"/>
    <property type="project" value="TreeGrafter"/>
</dbReference>
<dbReference type="SUPFAM" id="SSF49299">
    <property type="entry name" value="PKD domain"/>
    <property type="match status" value="14"/>
</dbReference>
<evidence type="ECO:0000313" key="9">
    <source>
        <dbReference type="Proteomes" id="UP000196655"/>
    </source>
</evidence>
<feature type="domain" description="PKD" evidence="7">
    <location>
        <begin position="395"/>
        <end position="465"/>
    </location>
</feature>
<dbReference type="Pfam" id="PF18911">
    <property type="entry name" value="PKD_4"/>
    <property type="match status" value="14"/>
</dbReference>
<keyword evidence="2" id="KW-0812">Transmembrane</keyword>
<dbReference type="PROSITE" id="PS50093">
    <property type="entry name" value="PKD"/>
    <property type="match status" value="14"/>
</dbReference>
<feature type="domain" description="PKD" evidence="7">
    <location>
        <begin position="933"/>
        <end position="986"/>
    </location>
</feature>
<protein>
    <recommendedName>
        <fullName evidence="7">PKD domain-containing protein</fullName>
    </recommendedName>
</protein>
<feature type="chain" id="PRO_5012555528" description="PKD domain-containing protein" evidence="6">
    <location>
        <begin position="29"/>
        <end position="1631"/>
    </location>
</feature>
<evidence type="ECO:0000256" key="4">
    <source>
        <dbReference type="ARBA" id="ARBA00022989"/>
    </source>
</evidence>
<feature type="domain" description="PKD" evidence="7">
    <location>
        <begin position="1090"/>
        <end position="1155"/>
    </location>
</feature>
<keyword evidence="9" id="KW-1185">Reference proteome</keyword>
<feature type="domain" description="PKD" evidence="7">
    <location>
        <begin position="337"/>
        <end position="373"/>
    </location>
</feature>
<dbReference type="Gene3D" id="2.60.40.10">
    <property type="entry name" value="Immunoglobulins"/>
    <property type="match status" value="14"/>
</dbReference>
<feature type="domain" description="PKD" evidence="7">
    <location>
        <begin position="742"/>
        <end position="816"/>
    </location>
</feature>
<dbReference type="PANTHER" id="PTHR46730">
    <property type="entry name" value="POLYCYSTIN-1"/>
    <property type="match status" value="1"/>
</dbReference>
<dbReference type="CDD" id="cd00146">
    <property type="entry name" value="PKD"/>
    <property type="match status" value="13"/>
</dbReference>
<dbReference type="InterPro" id="IPR013783">
    <property type="entry name" value="Ig-like_fold"/>
</dbReference>
<feature type="domain" description="PKD" evidence="7">
    <location>
        <begin position="1265"/>
        <end position="1340"/>
    </location>
</feature>
<comment type="caution">
    <text evidence="8">The sequence shown here is derived from an EMBL/GenBank/DDBJ whole genome shotgun (WGS) entry which is preliminary data.</text>
</comment>
<feature type="signal peptide" evidence="6">
    <location>
        <begin position="1"/>
        <end position="28"/>
    </location>
</feature>
<evidence type="ECO:0000313" key="8">
    <source>
        <dbReference type="EMBL" id="OWJ69203.1"/>
    </source>
</evidence>
<dbReference type="OrthoDB" id="9773411at2"/>
<evidence type="ECO:0000259" key="7">
    <source>
        <dbReference type="PROSITE" id="PS50093"/>
    </source>
</evidence>
<dbReference type="RefSeq" id="WP_088149192.1">
    <property type="nucleotide sequence ID" value="NZ_NHON01000001.1"/>
</dbReference>
<dbReference type="InterPro" id="IPR000601">
    <property type="entry name" value="PKD_dom"/>
</dbReference>